<accession>A0A292PY02</accession>
<evidence type="ECO:0000313" key="1">
    <source>
        <dbReference type="EMBL" id="CUS11671.1"/>
    </source>
</evidence>
<keyword evidence="2" id="KW-1185">Reference proteome</keyword>
<dbReference type="EMBL" id="LN891014">
    <property type="protein sequence ID" value="CUS11671.1"/>
    <property type="molecule type" value="Genomic_DNA"/>
</dbReference>
<evidence type="ECO:0000313" key="2">
    <source>
        <dbReference type="Proteomes" id="UP001412239"/>
    </source>
</evidence>
<organism evidence="1 2">
    <name type="scientific">Tuber aestivum</name>
    <name type="common">summer truffle</name>
    <dbReference type="NCBI Taxonomy" id="59557"/>
    <lineage>
        <taxon>Eukaryota</taxon>
        <taxon>Fungi</taxon>
        <taxon>Dikarya</taxon>
        <taxon>Ascomycota</taxon>
        <taxon>Pezizomycotina</taxon>
        <taxon>Pezizomycetes</taxon>
        <taxon>Pezizales</taxon>
        <taxon>Tuberaceae</taxon>
        <taxon>Tuber</taxon>
    </lineage>
</organism>
<dbReference type="AlphaFoldDB" id="A0A292PY02"/>
<dbReference type="PANTHER" id="PTHR33129:SF1">
    <property type="entry name" value="ATP-BINDING PROTEIN"/>
    <property type="match status" value="1"/>
</dbReference>
<reference evidence="1" key="1">
    <citation type="submission" date="2015-10" db="EMBL/GenBank/DDBJ databases">
        <authorList>
            <person name="Regsiter A."/>
            <person name="william w."/>
        </authorList>
    </citation>
    <scope>NUCLEOTIDE SEQUENCE</scope>
    <source>
        <strain evidence="1">Montdore</strain>
    </source>
</reference>
<protein>
    <submittedName>
        <fullName evidence="1">Uncharacterized protein</fullName>
    </submittedName>
</protein>
<dbReference type="InterPro" id="IPR052980">
    <property type="entry name" value="Crinkler_effector"/>
</dbReference>
<name>A0A292PY02_9PEZI</name>
<proteinExistence type="predicted"/>
<gene>
    <name evidence="1" type="ORF">GSTUAT00004248001</name>
</gene>
<dbReference type="Proteomes" id="UP001412239">
    <property type="component" value="Unassembled WGS sequence"/>
</dbReference>
<dbReference type="PANTHER" id="PTHR33129">
    <property type="entry name" value="PROTEIN KINASE DOMAIN-CONTAINING PROTEIN-RELATED"/>
    <property type="match status" value="1"/>
</dbReference>
<sequence length="564" mass="63050">MSNFMQEIYHQMWVRQRVIVKNVTIGVPQPHLVRPEPGYGVNPEQALTGDFPGLEFTEMVREQEFTVLQAGARLPCGTDLLLVRSDYDRIERLLVASELGRWSDGPGLLEPGANLDHKLSGPSGSEGKSVFLSYLLARRLSMGQPTVYREDDRKCFLFDQYTPGKQVNADALFRLPMDQQKRLWILTSDPPTDPRWSYSCGWFVVLADIPEHMKSTSHSEWETGRNVGVHYMSDWQWSEIFAVFKLLGPDTPTPSEIGNLYTTFVCLGPAARTCLISIPTSIEAGYNRRLSAHLCRVDTNIQTFLARGAYKSILASLTRPLSPNSAVMEPAEDALFRKAGITTRWLAHRVLMVALEQSSRIGFGLFPYFLRYQGLQNISGWIFEGCAQYVLSHGGSFNAGEIPIANNNSLPLKFTIQKNQSACPHYFASTGHLAQQVKDRYRDGLAPDTVGKYFLPYSRRPESIDGLVFSHPDTLIIFRITIAGTLTIDLQEIQDLSRALPATIRQIRVVFVVPQAHTRPDVTLLCISEAPAIIPPVSGSAIGLFQLVCTYGDMQAAVVHRPFI</sequence>